<gene>
    <name evidence="7" type="primary">pgl</name>
    <name evidence="9" type="ORF">GGQ54_002724</name>
</gene>
<dbReference type="PANTHER" id="PTHR11054:SF0">
    <property type="entry name" value="6-PHOSPHOGLUCONOLACTONASE"/>
    <property type="match status" value="1"/>
</dbReference>
<dbReference type="PANTHER" id="PTHR11054">
    <property type="entry name" value="6-PHOSPHOGLUCONOLACTONASE"/>
    <property type="match status" value="1"/>
</dbReference>
<reference evidence="9 10" key="1">
    <citation type="submission" date="2020-07" db="EMBL/GenBank/DDBJ databases">
        <title>Sequencing the genomes of 1000 actinobacteria strains.</title>
        <authorList>
            <person name="Klenk H.-P."/>
        </authorList>
    </citation>
    <scope>NUCLEOTIDE SEQUENCE [LARGE SCALE GENOMIC DNA]</scope>
    <source>
        <strain evidence="9 10">DSM 103164</strain>
    </source>
</reference>
<name>A0A7Z0DAT3_9ACTN</name>
<evidence type="ECO:0000256" key="3">
    <source>
        <dbReference type="ARBA" id="ARBA00004961"/>
    </source>
</evidence>
<sequence>METELEIFDDADTLAAGVSEGLVRRISELQRESNTKIVSVCLTGGTIAGKVHELLGAELADGPVDPYRIALWWGDERFVPTGSEDRNAEPAISALTPAGLDQALVHPMPSSDGVDLDGAAQAYAAELGDTVFDICLLGIGPDGHVASLFPDHPSLAAGGEDAAARVIAVRDSPKPPPERISLTLPVINASQQVWLVAAGQGKAEAVAKAYRQDPSVPAGRVHGNEATWYWLDRAAAADLD</sequence>
<dbReference type="EMBL" id="JACBZS010000001">
    <property type="protein sequence ID" value="NYI72164.1"/>
    <property type="molecule type" value="Genomic_DNA"/>
</dbReference>
<evidence type="ECO:0000313" key="10">
    <source>
        <dbReference type="Proteomes" id="UP000527616"/>
    </source>
</evidence>
<evidence type="ECO:0000256" key="4">
    <source>
        <dbReference type="ARBA" id="ARBA00010662"/>
    </source>
</evidence>
<evidence type="ECO:0000256" key="6">
    <source>
        <dbReference type="ARBA" id="ARBA00020337"/>
    </source>
</evidence>
<feature type="domain" description="Glucosamine/galactosamine-6-phosphate isomerase" evidence="8">
    <location>
        <begin position="10"/>
        <end position="230"/>
    </location>
</feature>
<dbReference type="GO" id="GO:0017057">
    <property type="term" value="F:6-phosphogluconolactonase activity"/>
    <property type="evidence" value="ECO:0007669"/>
    <property type="project" value="UniProtKB-UniRule"/>
</dbReference>
<evidence type="ECO:0000256" key="1">
    <source>
        <dbReference type="ARBA" id="ARBA00000832"/>
    </source>
</evidence>
<comment type="function">
    <text evidence="2 7">Hydrolysis of 6-phosphogluconolactone to 6-phosphogluconate.</text>
</comment>
<evidence type="ECO:0000259" key="8">
    <source>
        <dbReference type="Pfam" id="PF01182"/>
    </source>
</evidence>
<dbReference type="CDD" id="cd01400">
    <property type="entry name" value="6PGL"/>
    <property type="match status" value="1"/>
</dbReference>
<dbReference type="NCBIfam" id="TIGR01198">
    <property type="entry name" value="pgl"/>
    <property type="match status" value="1"/>
</dbReference>
<dbReference type="GO" id="GO:0005975">
    <property type="term" value="P:carbohydrate metabolic process"/>
    <property type="evidence" value="ECO:0007669"/>
    <property type="project" value="UniProtKB-UniRule"/>
</dbReference>
<dbReference type="Gene3D" id="3.40.50.1360">
    <property type="match status" value="1"/>
</dbReference>
<dbReference type="InterPro" id="IPR039104">
    <property type="entry name" value="6PGL"/>
</dbReference>
<protein>
    <recommendedName>
        <fullName evidence="6 7">6-phosphogluconolactonase</fullName>
        <shortName evidence="7">6PGL</shortName>
        <ecNumber evidence="5 7">3.1.1.31</ecNumber>
    </recommendedName>
</protein>
<dbReference type="UniPathway" id="UPA00115">
    <property type="reaction ID" value="UER00409"/>
</dbReference>
<keyword evidence="7 9" id="KW-0378">Hydrolase</keyword>
<dbReference type="AlphaFoldDB" id="A0A7Z0DAT3"/>
<evidence type="ECO:0000256" key="7">
    <source>
        <dbReference type="RuleBase" id="RU365095"/>
    </source>
</evidence>
<dbReference type="Pfam" id="PF01182">
    <property type="entry name" value="Glucosamine_iso"/>
    <property type="match status" value="1"/>
</dbReference>
<accession>A0A7Z0DAT3</accession>
<comment type="caution">
    <text evidence="9">The sequence shown here is derived from an EMBL/GenBank/DDBJ whole genome shotgun (WGS) entry which is preliminary data.</text>
</comment>
<dbReference type="InterPro" id="IPR037171">
    <property type="entry name" value="NagB/RpiA_transferase-like"/>
</dbReference>
<dbReference type="Proteomes" id="UP000527616">
    <property type="component" value="Unassembled WGS sequence"/>
</dbReference>
<comment type="similarity">
    <text evidence="4 7">Belongs to the glucosamine/galactosamine-6-phosphate isomerase family. 6-phosphogluconolactonase subfamily.</text>
</comment>
<organism evidence="9 10">
    <name type="scientific">Naumannella cuiyingiana</name>
    <dbReference type="NCBI Taxonomy" id="1347891"/>
    <lineage>
        <taxon>Bacteria</taxon>
        <taxon>Bacillati</taxon>
        <taxon>Actinomycetota</taxon>
        <taxon>Actinomycetes</taxon>
        <taxon>Propionibacteriales</taxon>
        <taxon>Propionibacteriaceae</taxon>
        <taxon>Naumannella</taxon>
    </lineage>
</organism>
<dbReference type="InterPro" id="IPR005900">
    <property type="entry name" value="6-phosphogluconolactonase_DevB"/>
</dbReference>
<evidence type="ECO:0000256" key="2">
    <source>
        <dbReference type="ARBA" id="ARBA00002681"/>
    </source>
</evidence>
<dbReference type="EC" id="3.1.1.31" evidence="5 7"/>
<dbReference type="RefSeq" id="WP_179445897.1">
    <property type="nucleotide sequence ID" value="NZ_JACBZS010000001.1"/>
</dbReference>
<keyword evidence="10" id="KW-1185">Reference proteome</keyword>
<dbReference type="InterPro" id="IPR006148">
    <property type="entry name" value="Glc/Gal-6P_isomerase"/>
</dbReference>
<comment type="pathway">
    <text evidence="3 7">Carbohydrate degradation; pentose phosphate pathway; D-ribulose 5-phosphate from D-glucose 6-phosphate (oxidative stage): step 2/3.</text>
</comment>
<dbReference type="SUPFAM" id="SSF100950">
    <property type="entry name" value="NagB/RpiA/CoA transferase-like"/>
    <property type="match status" value="1"/>
</dbReference>
<comment type="catalytic activity">
    <reaction evidence="1 7">
        <text>6-phospho-D-glucono-1,5-lactone + H2O = 6-phospho-D-gluconate + H(+)</text>
        <dbReference type="Rhea" id="RHEA:12556"/>
        <dbReference type="ChEBI" id="CHEBI:15377"/>
        <dbReference type="ChEBI" id="CHEBI:15378"/>
        <dbReference type="ChEBI" id="CHEBI:57955"/>
        <dbReference type="ChEBI" id="CHEBI:58759"/>
        <dbReference type="EC" id="3.1.1.31"/>
    </reaction>
</comment>
<dbReference type="GO" id="GO:0006098">
    <property type="term" value="P:pentose-phosphate shunt"/>
    <property type="evidence" value="ECO:0007669"/>
    <property type="project" value="UniProtKB-UniPathway"/>
</dbReference>
<evidence type="ECO:0000313" key="9">
    <source>
        <dbReference type="EMBL" id="NYI72164.1"/>
    </source>
</evidence>
<evidence type="ECO:0000256" key="5">
    <source>
        <dbReference type="ARBA" id="ARBA00013198"/>
    </source>
</evidence>
<proteinExistence type="inferred from homology"/>